<accession>A0A3C1KLJ2</accession>
<evidence type="ECO:0000256" key="8">
    <source>
        <dbReference type="ARBA" id="ARBA00023136"/>
    </source>
</evidence>
<gene>
    <name evidence="9 11" type="primary">secF</name>
    <name evidence="11" type="ORF">DCP75_06240</name>
</gene>
<feature type="transmembrane region" description="Helical" evidence="9">
    <location>
        <begin position="153"/>
        <end position="174"/>
    </location>
</feature>
<keyword evidence="7 9" id="KW-0811">Translocation</keyword>
<evidence type="ECO:0000256" key="7">
    <source>
        <dbReference type="ARBA" id="ARBA00023010"/>
    </source>
</evidence>
<dbReference type="EMBL" id="DMND01000085">
    <property type="protein sequence ID" value="HAN27308.1"/>
    <property type="molecule type" value="Genomic_DNA"/>
</dbReference>
<keyword evidence="5 9" id="KW-0653">Protein transport</keyword>
<dbReference type="STRING" id="1121937.GCA_000423125_00976"/>
<feature type="transmembrane region" description="Helical" evidence="9">
    <location>
        <begin position="129"/>
        <end position="146"/>
    </location>
</feature>
<dbReference type="GO" id="GO:0065002">
    <property type="term" value="P:intracellular protein transmembrane transport"/>
    <property type="evidence" value="ECO:0007669"/>
    <property type="project" value="UniProtKB-UniRule"/>
</dbReference>
<comment type="caution">
    <text evidence="11">The sequence shown here is derived from an EMBL/GenBank/DDBJ whole genome shotgun (WGS) entry which is preliminary data.</text>
</comment>
<organism evidence="11 12">
    <name type="scientific">Haliea salexigens</name>
    <dbReference type="NCBI Taxonomy" id="287487"/>
    <lineage>
        <taxon>Bacteria</taxon>
        <taxon>Pseudomonadati</taxon>
        <taxon>Pseudomonadota</taxon>
        <taxon>Gammaproteobacteria</taxon>
        <taxon>Cellvibrionales</taxon>
        <taxon>Halieaceae</taxon>
        <taxon>Haliea</taxon>
    </lineage>
</organism>
<dbReference type="NCBIfam" id="TIGR00966">
    <property type="entry name" value="transloc_SecF"/>
    <property type="match status" value="1"/>
</dbReference>
<dbReference type="InterPro" id="IPR022813">
    <property type="entry name" value="SecD/SecF_arch_bac"/>
</dbReference>
<evidence type="ECO:0000256" key="2">
    <source>
        <dbReference type="ARBA" id="ARBA00022448"/>
    </source>
</evidence>
<dbReference type="SUPFAM" id="SSF82866">
    <property type="entry name" value="Multidrug efflux transporter AcrB transmembrane domain"/>
    <property type="match status" value="1"/>
</dbReference>
<keyword evidence="3 9" id="KW-1003">Cell membrane</keyword>
<keyword evidence="8 9" id="KW-0472">Membrane</keyword>
<comment type="subcellular location">
    <subcellularLocation>
        <location evidence="1 9">Cell membrane</location>
        <topology evidence="1 9">Multi-pass membrane protein</topology>
    </subcellularLocation>
</comment>
<dbReference type="Proteomes" id="UP000259273">
    <property type="component" value="Unassembled WGS sequence"/>
</dbReference>
<dbReference type="NCBIfam" id="TIGR00916">
    <property type="entry name" value="2A0604s01"/>
    <property type="match status" value="1"/>
</dbReference>
<dbReference type="PANTHER" id="PTHR30081">
    <property type="entry name" value="PROTEIN-EXPORT MEMBRANE PROTEIN SEC"/>
    <property type="match status" value="1"/>
</dbReference>
<dbReference type="InterPro" id="IPR022646">
    <property type="entry name" value="SecD/SecF_CS"/>
</dbReference>
<feature type="transmembrane region" description="Helical" evidence="9">
    <location>
        <begin position="180"/>
        <end position="201"/>
    </location>
</feature>
<reference evidence="11 12" key="1">
    <citation type="journal article" date="2018" name="Nat. Biotechnol.">
        <title>A standardized bacterial taxonomy based on genome phylogeny substantially revises the tree of life.</title>
        <authorList>
            <person name="Parks D.H."/>
            <person name="Chuvochina M."/>
            <person name="Waite D.W."/>
            <person name="Rinke C."/>
            <person name="Skarshewski A."/>
            <person name="Chaumeil P.A."/>
            <person name="Hugenholtz P."/>
        </authorList>
    </citation>
    <scope>NUCLEOTIDE SEQUENCE [LARGE SCALE GENOMIC DNA]</scope>
    <source>
        <strain evidence="11">UBA9158</strain>
    </source>
</reference>
<dbReference type="PRINTS" id="PR01755">
    <property type="entry name" value="SECFTRNLCASE"/>
</dbReference>
<feature type="transmembrane region" description="Helical" evidence="9">
    <location>
        <begin position="256"/>
        <end position="284"/>
    </location>
</feature>
<sequence length="304" mass="33049">MRVIDFMGWRRIALAISVGFLLLSVASFFTRQLAWGLDFTGGTLVEVHFAETADLARVRTGLEQGGFSGAIVVAFGTDRDVLIRLPSGHTEMAGDAVLKLLRQDARSGVELRRTEFVGPQVGDELREQGGLAMLLALGLITLYIAFRFQLKFAVSAVIALVHDIVITLGFFSLTGLEFDLTVLAAILAVIGYSLNDTIVVYDRIRENFRKLRGLSPLEIVNRSITETLGRTLVTSLTTVLVLVSLAIFGGDMIFGFALALLVGVMVGTYSSIYMASNILLMLGVTKEDLMLPVRDGADQDELTP</sequence>
<keyword evidence="6 9" id="KW-1133">Transmembrane helix</keyword>
<comment type="function">
    <text evidence="9">Part of the Sec protein translocase complex. Interacts with the SecYEG preprotein conducting channel. SecDF uses the proton motive force (PMF) to complete protein translocation after the ATP-dependent function of SecA.</text>
</comment>
<evidence type="ECO:0000256" key="4">
    <source>
        <dbReference type="ARBA" id="ARBA00022692"/>
    </source>
</evidence>
<evidence type="ECO:0000256" key="3">
    <source>
        <dbReference type="ARBA" id="ARBA00022475"/>
    </source>
</evidence>
<dbReference type="GO" id="GO:0005886">
    <property type="term" value="C:plasma membrane"/>
    <property type="evidence" value="ECO:0007669"/>
    <property type="project" value="UniProtKB-SubCell"/>
</dbReference>
<dbReference type="InterPro" id="IPR005665">
    <property type="entry name" value="SecF_bac"/>
</dbReference>
<evidence type="ECO:0000256" key="5">
    <source>
        <dbReference type="ARBA" id="ARBA00022927"/>
    </source>
</evidence>
<evidence type="ECO:0000256" key="9">
    <source>
        <dbReference type="HAMAP-Rule" id="MF_01464"/>
    </source>
</evidence>
<feature type="transmembrane region" description="Helical" evidence="9">
    <location>
        <begin position="232"/>
        <end position="250"/>
    </location>
</feature>
<keyword evidence="4 9" id="KW-0812">Transmembrane</keyword>
<dbReference type="Pfam" id="PF07549">
    <property type="entry name" value="Sec_GG"/>
    <property type="match status" value="1"/>
</dbReference>
<dbReference type="AlphaFoldDB" id="A0A3C1KLJ2"/>
<dbReference type="GO" id="GO:0006605">
    <property type="term" value="P:protein targeting"/>
    <property type="evidence" value="ECO:0007669"/>
    <property type="project" value="UniProtKB-UniRule"/>
</dbReference>
<dbReference type="PANTHER" id="PTHR30081:SF8">
    <property type="entry name" value="PROTEIN TRANSLOCASE SUBUNIT SECF"/>
    <property type="match status" value="1"/>
</dbReference>
<dbReference type="InterPro" id="IPR022645">
    <property type="entry name" value="SecD/SecF_bac"/>
</dbReference>
<proteinExistence type="inferred from homology"/>
<dbReference type="Pfam" id="PF02355">
    <property type="entry name" value="SecD_SecF_C"/>
    <property type="match status" value="1"/>
</dbReference>
<dbReference type="HAMAP" id="MF_01464_B">
    <property type="entry name" value="SecF_B"/>
    <property type="match status" value="1"/>
</dbReference>
<feature type="transmembrane region" description="Helical" evidence="9">
    <location>
        <begin position="12"/>
        <end position="30"/>
    </location>
</feature>
<protein>
    <recommendedName>
        <fullName evidence="9">Protein-export membrane protein SecF</fullName>
    </recommendedName>
</protein>
<evidence type="ECO:0000256" key="1">
    <source>
        <dbReference type="ARBA" id="ARBA00004651"/>
    </source>
</evidence>
<evidence type="ECO:0000313" key="11">
    <source>
        <dbReference type="EMBL" id="HAN27308.1"/>
    </source>
</evidence>
<comment type="subunit">
    <text evidence="9">Forms a complex with SecD. Part of the essential Sec protein translocation apparatus which comprises SecA, SecYEG and auxiliary proteins SecDF-YajC and YidC.</text>
</comment>
<feature type="domain" description="Protein export membrane protein SecD/SecF C-terminal" evidence="10">
    <location>
        <begin position="105"/>
        <end position="283"/>
    </location>
</feature>
<name>A0A3C1KLJ2_9GAMM</name>
<keyword evidence="2 9" id="KW-0813">Transport</keyword>
<evidence type="ECO:0000256" key="6">
    <source>
        <dbReference type="ARBA" id="ARBA00022989"/>
    </source>
</evidence>
<dbReference type="GO" id="GO:0015450">
    <property type="term" value="F:protein-transporting ATPase activity"/>
    <property type="evidence" value="ECO:0007669"/>
    <property type="project" value="InterPro"/>
</dbReference>
<comment type="similarity">
    <text evidence="9">Belongs to the SecD/SecF family. SecF subfamily.</text>
</comment>
<dbReference type="InterPro" id="IPR048634">
    <property type="entry name" value="SecD_SecF_C"/>
</dbReference>
<evidence type="ECO:0000259" key="10">
    <source>
        <dbReference type="Pfam" id="PF02355"/>
    </source>
</evidence>
<dbReference type="GO" id="GO:0043952">
    <property type="term" value="P:protein transport by the Sec complex"/>
    <property type="evidence" value="ECO:0007669"/>
    <property type="project" value="UniProtKB-UniRule"/>
</dbReference>
<dbReference type="Gene3D" id="1.20.1640.10">
    <property type="entry name" value="Multidrug efflux transporter AcrB transmembrane domain"/>
    <property type="match status" value="1"/>
</dbReference>
<evidence type="ECO:0000313" key="12">
    <source>
        <dbReference type="Proteomes" id="UP000259273"/>
    </source>
</evidence>
<dbReference type="InterPro" id="IPR055344">
    <property type="entry name" value="SecD_SecF_C_bact"/>
</dbReference>